<feature type="transmembrane region" description="Helical" evidence="5">
    <location>
        <begin position="61"/>
        <end position="80"/>
    </location>
</feature>
<evidence type="ECO:0000313" key="6">
    <source>
        <dbReference type="EMBL" id="TDQ40240.1"/>
    </source>
</evidence>
<feature type="transmembrane region" description="Helical" evidence="5">
    <location>
        <begin position="145"/>
        <end position="167"/>
    </location>
</feature>
<keyword evidence="7" id="KW-1185">Reference proteome</keyword>
<evidence type="ECO:0008006" key="8">
    <source>
        <dbReference type="Google" id="ProtNLM"/>
    </source>
</evidence>
<dbReference type="InterPro" id="IPR037185">
    <property type="entry name" value="EmrE-like"/>
</dbReference>
<evidence type="ECO:0000313" key="7">
    <source>
        <dbReference type="Proteomes" id="UP000294575"/>
    </source>
</evidence>
<feature type="transmembrane region" description="Helical" evidence="5">
    <location>
        <begin position="262"/>
        <end position="279"/>
    </location>
</feature>
<evidence type="ECO:0000256" key="1">
    <source>
        <dbReference type="ARBA" id="ARBA00004141"/>
    </source>
</evidence>
<dbReference type="PANTHER" id="PTHR32322:SF9">
    <property type="entry name" value="AMINO-ACID METABOLITE EFFLUX PUMP-RELATED"/>
    <property type="match status" value="1"/>
</dbReference>
<comment type="subcellular location">
    <subcellularLocation>
        <location evidence="1">Membrane</location>
        <topology evidence="1">Multi-pass membrane protein</topology>
    </subcellularLocation>
</comment>
<comment type="caution">
    <text evidence="6">The sequence shown here is derived from an EMBL/GenBank/DDBJ whole genome shotgun (WGS) entry which is preliminary data.</text>
</comment>
<dbReference type="AlphaFoldDB" id="A0A4R6U1M5"/>
<keyword evidence="4 5" id="KW-0472">Membrane</keyword>
<name>A0A4R6U1M5_9GAMM</name>
<dbReference type="OrthoDB" id="1524053at2"/>
<proteinExistence type="predicted"/>
<feature type="transmembrane region" description="Helical" evidence="5">
    <location>
        <begin position="201"/>
        <end position="222"/>
    </location>
</feature>
<accession>A0A4R6U1M5</accession>
<evidence type="ECO:0000256" key="3">
    <source>
        <dbReference type="ARBA" id="ARBA00022989"/>
    </source>
</evidence>
<keyword evidence="3 5" id="KW-1133">Transmembrane helix</keyword>
<dbReference type="PANTHER" id="PTHR32322">
    <property type="entry name" value="INNER MEMBRANE TRANSPORTER"/>
    <property type="match status" value="1"/>
</dbReference>
<feature type="transmembrane region" description="Helical" evidence="5">
    <location>
        <begin position="92"/>
        <end position="109"/>
    </location>
</feature>
<evidence type="ECO:0000256" key="5">
    <source>
        <dbReference type="SAM" id="Phobius"/>
    </source>
</evidence>
<dbReference type="EMBL" id="SNYK01000001">
    <property type="protein sequence ID" value="TDQ40240.1"/>
    <property type="molecule type" value="Genomic_DNA"/>
</dbReference>
<dbReference type="Gene3D" id="1.10.3730.20">
    <property type="match status" value="1"/>
</dbReference>
<dbReference type="InterPro" id="IPR050638">
    <property type="entry name" value="AA-Vitamin_Transporters"/>
</dbReference>
<dbReference type="GO" id="GO:0016020">
    <property type="term" value="C:membrane"/>
    <property type="evidence" value="ECO:0007669"/>
    <property type="project" value="UniProtKB-SubCell"/>
</dbReference>
<evidence type="ECO:0000256" key="4">
    <source>
        <dbReference type="ARBA" id="ARBA00023136"/>
    </source>
</evidence>
<evidence type="ECO:0000256" key="2">
    <source>
        <dbReference type="ARBA" id="ARBA00022692"/>
    </source>
</evidence>
<feature type="transmembrane region" description="Helical" evidence="5">
    <location>
        <begin position="115"/>
        <end position="133"/>
    </location>
</feature>
<reference evidence="6 7" key="1">
    <citation type="submission" date="2019-03" db="EMBL/GenBank/DDBJ databases">
        <title>Genomic Encyclopedia of Type Strains, Phase IV (KMG-IV): sequencing the most valuable type-strain genomes for metagenomic binning, comparative biology and taxonomic classification.</title>
        <authorList>
            <person name="Goeker M."/>
        </authorList>
    </citation>
    <scope>NUCLEOTIDE SEQUENCE [LARGE SCALE GENOMIC DNA]</scope>
    <source>
        <strain evidence="6 7">DSM 28679</strain>
    </source>
</reference>
<dbReference type="SUPFAM" id="SSF103481">
    <property type="entry name" value="Multidrug resistance efflux transporter EmrE"/>
    <property type="match status" value="2"/>
</dbReference>
<dbReference type="Proteomes" id="UP000294575">
    <property type="component" value="Unassembled WGS sequence"/>
</dbReference>
<feature type="transmembrane region" description="Helical" evidence="5">
    <location>
        <begin position="234"/>
        <end position="255"/>
    </location>
</feature>
<keyword evidence="2 5" id="KW-0812">Transmembrane</keyword>
<protein>
    <recommendedName>
        <fullName evidence="8">EamA-like transporter family protein</fullName>
    </recommendedName>
</protein>
<gene>
    <name evidence="6" type="ORF">DFQ45_101375</name>
</gene>
<sequence length="280" mass="29885">MIMLSGAIACSVAVSVLLKLARRFQLQVAQSVLVNYVVASALVLYLLKPPFSDAPHLLEHWPLLAALGLLLPSVFLVMAAAVDRAGIARSDAAQRLSLVLPLLAAFLLFGETADAGKLLGLGLAILALLGLIHREEAATRLGKSGLLLLPAVWAGYGVIDICFKQMAKTGARFPVILLACFLLAGCFLALWLILRKTRWHLPSLAGGVLLGLFNFGNIYAYIRAHQDMPENPALVFTAMNIGVIVLGSLSGILLFRERLTRVNLAGILLAGLAIVLLIPV</sequence>
<organism evidence="6 7">
    <name type="scientific">Thiopseudomonas denitrificans</name>
    <dbReference type="NCBI Taxonomy" id="1501432"/>
    <lineage>
        <taxon>Bacteria</taxon>
        <taxon>Pseudomonadati</taxon>
        <taxon>Pseudomonadota</taxon>
        <taxon>Gammaproteobacteria</taxon>
        <taxon>Pseudomonadales</taxon>
        <taxon>Pseudomonadaceae</taxon>
        <taxon>Thiopseudomonas</taxon>
    </lineage>
</organism>
<feature type="transmembrane region" description="Helical" evidence="5">
    <location>
        <begin position="173"/>
        <end position="194"/>
    </location>
</feature>